<dbReference type="AlphaFoldDB" id="A0A401KPQ3"/>
<proteinExistence type="predicted"/>
<sequence length="248" mass="28930">MNAATKVLLLPELLEEILLYQKDYRFLFLAQRVCSQWQAVIMQSHKIRQVLWLVPREHEKPRINLFFVTQFCNWKGPPHPTRVPSTHQISLKEWFIDKRRRTAMFHPRASWRRMLLANIPCVLSVKLTGLAKRASYCWKSKKTSGQETSSSNNNNNGMTMGEFIDYSVAFSCRFKIPRWHLENDLPCAYRDGNGDKCSWDLTVHGHADTYGMTPNLWGVKTGRPALEDLIDIEDLKIHIPVQNVEEYL</sequence>
<keyword evidence="2" id="KW-1185">Reference proteome</keyword>
<organism evidence="1 2">
    <name type="scientific">Aspergillus awamori</name>
    <name type="common">Black koji mold</name>
    <dbReference type="NCBI Taxonomy" id="105351"/>
    <lineage>
        <taxon>Eukaryota</taxon>
        <taxon>Fungi</taxon>
        <taxon>Dikarya</taxon>
        <taxon>Ascomycota</taxon>
        <taxon>Pezizomycotina</taxon>
        <taxon>Eurotiomycetes</taxon>
        <taxon>Eurotiomycetidae</taxon>
        <taxon>Eurotiales</taxon>
        <taxon>Aspergillaceae</taxon>
        <taxon>Aspergillus</taxon>
    </lineage>
</organism>
<dbReference type="Proteomes" id="UP000286921">
    <property type="component" value="Unassembled WGS sequence"/>
</dbReference>
<protein>
    <recommendedName>
        <fullName evidence="3">F-box domain-containing protein</fullName>
    </recommendedName>
</protein>
<dbReference type="EMBL" id="BDHI01000007">
    <property type="protein sequence ID" value="GCB21260.1"/>
    <property type="molecule type" value="Genomic_DNA"/>
</dbReference>
<evidence type="ECO:0008006" key="3">
    <source>
        <dbReference type="Google" id="ProtNLM"/>
    </source>
</evidence>
<evidence type="ECO:0000313" key="2">
    <source>
        <dbReference type="Proteomes" id="UP000286921"/>
    </source>
</evidence>
<comment type="caution">
    <text evidence="1">The sequence shown here is derived from an EMBL/GenBank/DDBJ whole genome shotgun (WGS) entry which is preliminary data.</text>
</comment>
<reference evidence="1 2" key="1">
    <citation type="submission" date="2016-09" db="EMBL/GenBank/DDBJ databases">
        <title>Aspergillus awamori IFM 58123T.</title>
        <authorList>
            <person name="Kusuya Y."/>
            <person name="Shimizu M."/>
            <person name="Takahashi H."/>
            <person name="Yaguchi T."/>
        </authorList>
    </citation>
    <scope>NUCLEOTIDE SEQUENCE [LARGE SCALE GENOMIC DNA]</scope>
    <source>
        <strain evidence="1 2">IFM 58123</strain>
    </source>
</reference>
<name>A0A401KPQ3_ASPAW</name>
<evidence type="ECO:0000313" key="1">
    <source>
        <dbReference type="EMBL" id="GCB21260.1"/>
    </source>
</evidence>
<gene>
    <name evidence="1" type="ORF">AAWM_04145</name>
</gene>
<accession>A0A401KPQ3</accession>